<dbReference type="Pfam" id="PF03704">
    <property type="entry name" value="BTAD"/>
    <property type="match status" value="1"/>
</dbReference>
<dbReference type="RefSeq" id="WP_378244622.1">
    <property type="nucleotide sequence ID" value="NZ_JBHRWK010000074.1"/>
</dbReference>
<dbReference type="InterPro" id="IPR005158">
    <property type="entry name" value="BTAD"/>
</dbReference>
<evidence type="ECO:0000256" key="4">
    <source>
        <dbReference type="ARBA" id="ARBA00023163"/>
    </source>
</evidence>
<keyword evidence="4" id="KW-0804">Transcription</keyword>
<keyword evidence="2" id="KW-0805">Transcription regulation</keyword>
<evidence type="ECO:0000256" key="5">
    <source>
        <dbReference type="PROSITE-ProRule" id="PRU01091"/>
    </source>
</evidence>
<dbReference type="Gene3D" id="1.10.10.10">
    <property type="entry name" value="Winged helix-like DNA-binding domain superfamily/Winged helix DNA-binding domain"/>
    <property type="match status" value="1"/>
</dbReference>
<dbReference type="InterPro" id="IPR036388">
    <property type="entry name" value="WH-like_DNA-bd_sf"/>
</dbReference>
<dbReference type="PROSITE" id="PS51755">
    <property type="entry name" value="OMPR_PHOB"/>
    <property type="match status" value="1"/>
</dbReference>
<comment type="similarity">
    <text evidence="1">Belongs to the AfsR/DnrI/RedD regulatory family.</text>
</comment>
<feature type="domain" description="OmpR/PhoB-type" evidence="6">
    <location>
        <begin position="1"/>
        <end position="95"/>
    </location>
</feature>
<dbReference type="SUPFAM" id="SSF48452">
    <property type="entry name" value="TPR-like"/>
    <property type="match status" value="1"/>
</dbReference>
<dbReference type="SUPFAM" id="SSF46894">
    <property type="entry name" value="C-terminal effector domain of the bipartite response regulators"/>
    <property type="match status" value="1"/>
</dbReference>
<dbReference type="InterPro" id="IPR001867">
    <property type="entry name" value="OmpR/PhoB-type_DNA-bd"/>
</dbReference>
<accession>A0ABV7P6Q7</accession>
<dbReference type="SMART" id="SM00862">
    <property type="entry name" value="Trans_reg_C"/>
    <property type="match status" value="1"/>
</dbReference>
<dbReference type="Pfam" id="PF00486">
    <property type="entry name" value="Trans_reg_C"/>
    <property type="match status" value="1"/>
</dbReference>
<evidence type="ECO:0000259" key="6">
    <source>
        <dbReference type="PROSITE" id="PS51755"/>
    </source>
</evidence>
<dbReference type="InterPro" id="IPR051677">
    <property type="entry name" value="AfsR-DnrI-RedD_regulator"/>
</dbReference>
<keyword evidence="3 5" id="KW-0238">DNA-binding</keyword>
<comment type="caution">
    <text evidence="7">The sequence shown here is derived from an EMBL/GenBank/DDBJ whole genome shotgun (WGS) entry which is preliminary data.</text>
</comment>
<dbReference type="InterPro" id="IPR016032">
    <property type="entry name" value="Sig_transdc_resp-reg_C-effctor"/>
</dbReference>
<dbReference type="SMART" id="SM01043">
    <property type="entry name" value="BTAD"/>
    <property type="match status" value="1"/>
</dbReference>
<dbReference type="PANTHER" id="PTHR35807:SF1">
    <property type="entry name" value="TRANSCRIPTIONAL REGULATOR REDD"/>
    <property type="match status" value="1"/>
</dbReference>
<organism evidence="7 8">
    <name type="scientific">Amycolatopsis speibonae</name>
    <dbReference type="NCBI Taxonomy" id="1450224"/>
    <lineage>
        <taxon>Bacteria</taxon>
        <taxon>Bacillati</taxon>
        <taxon>Actinomycetota</taxon>
        <taxon>Actinomycetes</taxon>
        <taxon>Pseudonocardiales</taxon>
        <taxon>Pseudonocardiaceae</taxon>
        <taxon>Amycolatopsis</taxon>
    </lineage>
</organism>
<evidence type="ECO:0000256" key="2">
    <source>
        <dbReference type="ARBA" id="ARBA00023015"/>
    </source>
</evidence>
<gene>
    <name evidence="7" type="ORF">ACFOSH_35600</name>
</gene>
<protein>
    <submittedName>
        <fullName evidence="7">BTAD domain-containing putative transcriptional regulator</fullName>
    </submittedName>
</protein>
<dbReference type="PANTHER" id="PTHR35807">
    <property type="entry name" value="TRANSCRIPTIONAL REGULATOR REDD-RELATED"/>
    <property type="match status" value="1"/>
</dbReference>
<dbReference type="InterPro" id="IPR011990">
    <property type="entry name" value="TPR-like_helical_dom_sf"/>
</dbReference>
<name>A0ABV7P6Q7_9PSEU</name>
<feature type="DNA-binding region" description="OmpR/PhoB-type" evidence="5">
    <location>
        <begin position="1"/>
        <end position="95"/>
    </location>
</feature>
<dbReference type="EMBL" id="JBHRWK010000074">
    <property type="protein sequence ID" value="MFC3454790.1"/>
    <property type="molecule type" value="Genomic_DNA"/>
</dbReference>
<reference evidence="8" key="1">
    <citation type="journal article" date="2019" name="Int. J. Syst. Evol. Microbiol.">
        <title>The Global Catalogue of Microorganisms (GCM) 10K type strain sequencing project: providing services to taxonomists for standard genome sequencing and annotation.</title>
        <authorList>
            <consortium name="The Broad Institute Genomics Platform"/>
            <consortium name="The Broad Institute Genome Sequencing Center for Infectious Disease"/>
            <person name="Wu L."/>
            <person name="Ma J."/>
        </authorList>
    </citation>
    <scope>NUCLEOTIDE SEQUENCE [LARGE SCALE GENOMIC DNA]</scope>
    <source>
        <strain evidence="8">CGMCC 4.7676</strain>
    </source>
</reference>
<proteinExistence type="inferred from homology"/>
<evidence type="ECO:0000256" key="3">
    <source>
        <dbReference type="ARBA" id="ARBA00023125"/>
    </source>
</evidence>
<evidence type="ECO:0000313" key="7">
    <source>
        <dbReference type="EMBL" id="MFC3454790.1"/>
    </source>
</evidence>
<dbReference type="Proteomes" id="UP001595645">
    <property type="component" value="Unassembled WGS sequence"/>
</dbReference>
<evidence type="ECO:0000313" key="8">
    <source>
        <dbReference type="Proteomes" id="UP001595645"/>
    </source>
</evidence>
<evidence type="ECO:0000256" key="1">
    <source>
        <dbReference type="ARBA" id="ARBA00005820"/>
    </source>
</evidence>
<dbReference type="CDD" id="cd15831">
    <property type="entry name" value="BTAD"/>
    <property type="match status" value="1"/>
</dbReference>
<keyword evidence="8" id="KW-1185">Reference proteome</keyword>
<dbReference type="Gene3D" id="1.25.40.10">
    <property type="entry name" value="Tetratricopeptide repeat domain"/>
    <property type="match status" value="1"/>
</dbReference>
<sequence length="260" mass="28585">MDFRVLGPIEAGPTAQVSGLGTPKQRALLSVLLLNANHIVSVNRLTGMLWDGPAPRSATANVYSYVAGVRRLLDSAGDAGRDRLITRMPGYLLRVRSDELDLSVFDRLATQGRAALRRSEHELAADCLSSALALWRGKPLEDVRVTPALVAPITALEGRRIDALNDLVQARLRMGLHKEVVGELRELVTTSPISELTWSQYMVALYRSGRKGEALGAYLDARRNLVSQTGVEPSTYLRRVHQAILADAPSTEVLEHCWRD</sequence>